<evidence type="ECO:0000256" key="1">
    <source>
        <dbReference type="ARBA" id="ARBA00009477"/>
    </source>
</evidence>
<dbReference type="Gene3D" id="2.40.420.20">
    <property type="match status" value="1"/>
</dbReference>
<dbReference type="SUPFAM" id="SSF111369">
    <property type="entry name" value="HlyD-like secretion proteins"/>
    <property type="match status" value="2"/>
</dbReference>
<evidence type="ECO:0000256" key="2">
    <source>
        <dbReference type="ARBA" id="ARBA00023054"/>
    </source>
</evidence>
<dbReference type="RefSeq" id="WP_321553682.1">
    <property type="nucleotide sequence ID" value="NZ_JAXIVU010000010.1"/>
</dbReference>
<evidence type="ECO:0000256" key="3">
    <source>
        <dbReference type="SAM" id="Coils"/>
    </source>
</evidence>
<dbReference type="PANTHER" id="PTHR30469:SF15">
    <property type="entry name" value="HLYD FAMILY OF SECRETION PROTEINS"/>
    <property type="match status" value="1"/>
</dbReference>
<sequence length="401" mass="44139">MRIIYGILIVAVCLAVFIGVSQWRGPVLVAQKIKYMPLELRIVASGEVRYQSVARIGSEITGTVIARHVREGDLVNEGDLLLELSPGELQSRLAQAQSMLQQLQQVSRPQAQTALIEAKDNLRQASREARRREQLVKRGVISIEQVEQAQRVELNAKTALTRAQLSAEAMAVGSTEEQLLQQRVISAEAELAKTRIYAPFAGQVQTRNVEPGDLVQPSDVLLEIARRDGNDRSGELSNGLEVVVALDEKNFAPVQLQQPVELIADAWPEQIVPGVVSFIAPAVDSARGTIDVHIDVLLEPEKHKTFLQGMTVSANIIAARRSNTLILPNDYLQRTGSGLMQALRWQEGKVTAVDVELGLRNMTHSEVVSGLREGDIVVQTDAVIDGQRARIRIEQAQHVIH</sequence>
<dbReference type="Proteomes" id="UP001294570">
    <property type="component" value="Unassembled WGS sequence"/>
</dbReference>
<dbReference type="NCBIfam" id="TIGR01730">
    <property type="entry name" value="RND_mfp"/>
    <property type="match status" value="1"/>
</dbReference>
<comment type="similarity">
    <text evidence="1">Belongs to the membrane fusion protein (MFP) (TC 8.A.1) family.</text>
</comment>
<reference evidence="5 6" key="1">
    <citation type="submission" date="2023-12" db="EMBL/GenBank/DDBJ databases">
        <title>Denitrificimonas halotolerans sp. nov.,a novel species isolated from landfill leachate.</title>
        <authorList>
            <person name="Wang S."/>
        </authorList>
    </citation>
    <scope>NUCLEOTIDE SEQUENCE [LARGE SCALE GENOMIC DNA]</scope>
    <source>
        <strain evidence="5 6">JX-1</strain>
    </source>
</reference>
<gene>
    <name evidence="5" type="ORF">TOI97_08450</name>
</gene>
<evidence type="ECO:0000259" key="4">
    <source>
        <dbReference type="Pfam" id="PF25917"/>
    </source>
</evidence>
<keyword evidence="6" id="KW-1185">Reference proteome</keyword>
<dbReference type="PANTHER" id="PTHR30469">
    <property type="entry name" value="MULTIDRUG RESISTANCE PROTEIN MDTA"/>
    <property type="match status" value="1"/>
</dbReference>
<feature type="coiled-coil region" evidence="3">
    <location>
        <begin position="108"/>
        <end position="135"/>
    </location>
</feature>
<organism evidence="5 6">
    <name type="scientific">Denitrificimonas halotolerans</name>
    <dbReference type="NCBI Taxonomy" id="3098930"/>
    <lineage>
        <taxon>Bacteria</taxon>
        <taxon>Pseudomonadati</taxon>
        <taxon>Pseudomonadota</taxon>
        <taxon>Gammaproteobacteria</taxon>
        <taxon>Pseudomonadales</taxon>
        <taxon>Pseudomonadaceae</taxon>
        <taxon>Denitrificimonas</taxon>
    </lineage>
</organism>
<protein>
    <submittedName>
        <fullName evidence="5">Efflux RND transporter periplasmic adaptor subunit</fullName>
    </submittedName>
</protein>
<evidence type="ECO:0000313" key="6">
    <source>
        <dbReference type="Proteomes" id="UP001294570"/>
    </source>
</evidence>
<name>A0ABU5GRI6_9GAMM</name>
<keyword evidence="2 3" id="KW-0175">Coiled coil</keyword>
<proteinExistence type="inferred from homology"/>
<comment type="caution">
    <text evidence="5">The sequence shown here is derived from an EMBL/GenBank/DDBJ whole genome shotgun (WGS) entry which is preliminary data.</text>
</comment>
<dbReference type="Gene3D" id="2.40.50.100">
    <property type="match status" value="2"/>
</dbReference>
<dbReference type="Gene3D" id="2.40.30.170">
    <property type="match status" value="1"/>
</dbReference>
<dbReference type="EMBL" id="JAXIVU010000010">
    <property type="protein sequence ID" value="MDY7219591.1"/>
    <property type="molecule type" value="Genomic_DNA"/>
</dbReference>
<dbReference type="InterPro" id="IPR006143">
    <property type="entry name" value="RND_pump_MFP"/>
</dbReference>
<feature type="domain" description="Multidrug resistance protein MdtA-like barrel-sandwich hybrid" evidence="4">
    <location>
        <begin position="53"/>
        <end position="217"/>
    </location>
</feature>
<accession>A0ABU5GRI6</accession>
<evidence type="ECO:0000313" key="5">
    <source>
        <dbReference type="EMBL" id="MDY7219591.1"/>
    </source>
</evidence>
<dbReference type="Pfam" id="PF25917">
    <property type="entry name" value="BSH_RND"/>
    <property type="match status" value="1"/>
</dbReference>
<dbReference type="InterPro" id="IPR058625">
    <property type="entry name" value="MdtA-like_BSH"/>
</dbReference>